<evidence type="ECO:0000313" key="3">
    <source>
        <dbReference type="Proteomes" id="UP000319383"/>
    </source>
</evidence>
<sequence length="162" mass="18493">MRVSGGCPSCQQAVRAEITSTADRLHCDACDWSRPVVADDIAENRPRRCLMCGCDDLWRQKDFPQKIGVAMVGVGILISTIAYYNYWIKTAIAVLVVFALIDMLLFWLMPDVLVCYRCGATHRRTNLQDEPHPAFDLEVAERYRQQAIRLAESQEQSEKHEM</sequence>
<organism evidence="2 3">
    <name type="scientific">Symmachiella dynata</name>
    <dbReference type="NCBI Taxonomy" id="2527995"/>
    <lineage>
        <taxon>Bacteria</taxon>
        <taxon>Pseudomonadati</taxon>
        <taxon>Planctomycetota</taxon>
        <taxon>Planctomycetia</taxon>
        <taxon>Planctomycetales</taxon>
        <taxon>Planctomycetaceae</taxon>
        <taxon>Symmachiella</taxon>
    </lineage>
</organism>
<reference evidence="2 3" key="1">
    <citation type="submission" date="2019-02" db="EMBL/GenBank/DDBJ databases">
        <title>Deep-cultivation of Planctomycetes and their phenomic and genomic characterization uncovers novel biology.</title>
        <authorList>
            <person name="Wiegand S."/>
            <person name="Jogler M."/>
            <person name="Boedeker C."/>
            <person name="Pinto D."/>
            <person name="Vollmers J."/>
            <person name="Rivas-Marin E."/>
            <person name="Kohn T."/>
            <person name="Peeters S.H."/>
            <person name="Heuer A."/>
            <person name="Rast P."/>
            <person name="Oberbeckmann S."/>
            <person name="Bunk B."/>
            <person name="Jeske O."/>
            <person name="Meyerdierks A."/>
            <person name="Storesund J.E."/>
            <person name="Kallscheuer N."/>
            <person name="Luecker S."/>
            <person name="Lage O.M."/>
            <person name="Pohl T."/>
            <person name="Merkel B.J."/>
            <person name="Hornburger P."/>
            <person name="Mueller R.-W."/>
            <person name="Bruemmer F."/>
            <person name="Labrenz M."/>
            <person name="Spormann A.M."/>
            <person name="Op den Camp H."/>
            <person name="Overmann J."/>
            <person name="Amann R."/>
            <person name="Jetten M.S.M."/>
            <person name="Mascher T."/>
            <person name="Medema M.H."/>
            <person name="Devos D.P."/>
            <person name="Kaster A.-K."/>
            <person name="Ovreas L."/>
            <person name="Rohde M."/>
            <person name="Galperin M.Y."/>
            <person name="Jogler C."/>
        </authorList>
    </citation>
    <scope>NUCLEOTIDE SEQUENCE [LARGE SCALE GENOMIC DNA]</scope>
    <source>
        <strain evidence="2 3">Mal52</strain>
    </source>
</reference>
<dbReference type="EMBL" id="CP036276">
    <property type="protein sequence ID" value="QDU42278.1"/>
    <property type="molecule type" value="Genomic_DNA"/>
</dbReference>
<gene>
    <name evidence="2" type="ORF">Mal52_07340</name>
</gene>
<feature type="transmembrane region" description="Helical" evidence="1">
    <location>
        <begin position="92"/>
        <end position="116"/>
    </location>
</feature>
<dbReference type="Proteomes" id="UP000319383">
    <property type="component" value="Chromosome"/>
</dbReference>
<dbReference type="AlphaFoldDB" id="A0A517ZII1"/>
<protein>
    <submittedName>
        <fullName evidence="2">Uncharacterized protein</fullName>
    </submittedName>
</protein>
<evidence type="ECO:0000313" key="2">
    <source>
        <dbReference type="EMBL" id="QDU42278.1"/>
    </source>
</evidence>
<keyword evidence="3" id="KW-1185">Reference proteome</keyword>
<accession>A0A517ZII1</accession>
<dbReference type="KEGG" id="sdyn:Mal52_07340"/>
<keyword evidence="1" id="KW-1133">Transmembrane helix</keyword>
<name>A0A517ZII1_9PLAN</name>
<keyword evidence="1" id="KW-0472">Membrane</keyword>
<feature type="transmembrane region" description="Helical" evidence="1">
    <location>
        <begin position="67"/>
        <end position="86"/>
    </location>
</feature>
<keyword evidence="1" id="KW-0812">Transmembrane</keyword>
<proteinExistence type="predicted"/>
<evidence type="ECO:0000256" key="1">
    <source>
        <dbReference type="SAM" id="Phobius"/>
    </source>
</evidence>